<dbReference type="SUPFAM" id="SSF54534">
    <property type="entry name" value="FKBP-like"/>
    <property type="match status" value="1"/>
</dbReference>
<dbReference type="PROSITE" id="PS50059">
    <property type="entry name" value="FKBP_PPIASE"/>
    <property type="match status" value="1"/>
</dbReference>
<evidence type="ECO:0000313" key="5">
    <source>
        <dbReference type="Proteomes" id="UP001314263"/>
    </source>
</evidence>
<accession>A0AAV1HWZ6</accession>
<dbReference type="Gene3D" id="3.10.50.40">
    <property type="match status" value="1"/>
</dbReference>
<keyword evidence="1" id="KW-0413">Isomerase</keyword>
<dbReference type="InterPro" id="IPR046357">
    <property type="entry name" value="PPIase_dom_sf"/>
</dbReference>
<dbReference type="GO" id="GO:0009507">
    <property type="term" value="C:chloroplast"/>
    <property type="evidence" value="ECO:0007669"/>
    <property type="project" value="TreeGrafter"/>
</dbReference>
<dbReference type="Proteomes" id="UP001314263">
    <property type="component" value="Unassembled WGS sequence"/>
</dbReference>
<keyword evidence="1" id="KW-0697">Rotamase</keyword>
<gene>
    <name evidence="4" type="ORF">CVIRNUC_001358</name>
</gene>
<protein>
    <recommendedName>
        <fullName evidence="1">peptidylprolyl isomerase</fullName>
        <ecNumber evidence="1">5.2.1.8</ecNumber>
    </recommendedName>
</protein>
<dbReference type="InterPro" id="IPR053111">
    <property type="entry name" value="Chloro_FKBP-type_PPIase"/>
</dbReference>
<keyword evidence="5" id="KW-1185">Reference proteome</keyword>
<comment type="caution">
    <text evidence="4">The sequence shown here is derived from an EMBL/GenBank/DDBJ whole genome shotgun (WGS) entry which is preliminary data.</text>
</comment>
<feature type="domain" description="PPIase FKBP-type" evidence="3">
    <location>
        <begin position="157"/>
        <end position="259"/>
    </location>
</feature>
<dbReference type="PANTHER" id="PTHR47598">
    <property type="entry name" value="PEPTIDYL-PROLYL CIS-TRANS ISOMERASE FKBP17-2, CHLOROPLASTIC"/>
    <property type="match status" value="1"/>
</dbReference>
<evidence type="ECO:0000313" key="4">
    <source>
        <dbReference type="EMBL" id="CAK0741896.1"/>
    </source>
</evidence>
<organism evidence="4 5">
    <name type="scientific">Coccomyxa viridis</name>
    <dbReference type="NCBI Taxonomy" id="1274662"/>
    <lineage>
        <taxon>Eukaryota</taxon>
        <taxon>Viridiplantae</taxon>
        <taxon>Chlorophyta</taxon>
        <taxon>core chlorophytes</taxon>
        <taxon>Trebouxiophyceae</taxon>
        <taxon>Trebouxiophyceae incertae sedis</taxon>
        <taxon>Coccomyxaceae</taxon>
        <taxon>Coccomyxa</taxon>
    </lineage>
</organism>
<proteinExistence type="predicted"/>
<evidence type="ECO:0000259" key="3">
    <source>
        <dbReference type="PROSITE" id="PS50059"/>
    </source>
</evidence>
<dbReference type="AlphaFoldDB" id="A0AAV1HWZ6"/>
<comment type="catalytic activity">
    <reaction evidence="1">
        <text>[protein]-peptidylproline (omega=180) = [protein]-peptidylproline (omega=0)</text>
        <dbReference type="Rhea" id="RHEA:16237"/>
        <dbReference type="Rhea" id="RHEA-COMP:10747"/>
        <dbReference type="Rhea" id="RHEA-COMP:10748"/>
        <dbReference type="ChEBI" id="CHEBI:83833"/>
        <dbReference type="ChEBI" id="CHEBI:83834"/>
        <dbReference type="EC" id="5.2.1.8"/>
    </reaction>
</comment>
<feature type="region of interest" description="Disordered" evidence="2">
    <location>
        <begin position="47"/>
        <end position="78"/>
    </location>
</feature>
<dbReference type="GO" id="GO:0003755">
    <property type="term" value="F:peptidyl-prolyl cis-trans isomerase activity"/>
    <property type="evidence" value="ECO:0007669"/>
    <property type="project" value="UniProtKB-KW"/>
</dbReference>
<sequence>MSAVFGSLNDICCPCHARHLQVHPVGSSGRRPLRHVQFPTKLKRKVCRASNDTETGLEVEERKEASPPRRGPKRQADSTDWIASNLTRRFGLAGGLVWLGILTFGVVSEQIKTRLEDSAERKNTQEVREGEEKYVTAANGLRYADKRIGGGTPVNQGMLVILNYRATANGKEFEDTMKRGKPIVFRYGTHPFTGGLCRGVEEALATMRTGGVRKVIVPPELGFGSQGTVLRPTEHVPTKQGIIPPGATLEYELDLVRVSIPPS</sequence>
<name>A0AAV1HWZ6_9CHLO</name>
<dbReference type="Pfam" id="PF00254">
    <property type="entry name" value="FKBP_C"/>
    <property type="match status" value="1"/>
</dbReference>
<evidence type="ECO:0000256" key="1">
    <source>
        <dbReference type="PROSITE-ProRule" id="PRU00277"/>
    </source>
</evidence>
<dbReference type="PANTHER" id="PTHR47598:SF1">
    <property type="entry name" value="PEPTIDYL-PROLYL CIS-TRANS ISOMERASE FKBP17-2, CHLOROPLASTIC"/>
    <property type="match status" value="1"/>
</dbReference>
<dbReference type="EC" id="5.2.1.8" evidence="1"/>
<evidence type="ECO:0000256" key="2">
    <source>
        <dbReference type="SAM" id="MobiDB-lite"/>
    </source>
</evidence>
<dbReference type="EMBL" id="CAUYUE010000002">
    <property type="protein sequence ID" value="CAK0741896.1"/>
    <property type="molecule type" value="Genomic_DNA"/>
</dbReference>
<reference evidence="4 5" key="1">
    <citation type="submission" date="2023-10" db="EMBL/GenBank/DDBJ databases">
        <authorList>
            <person name="Maclean D."/>
            <person name="Macfadyen A."/>
        </authorList>
    </citation>
    <scope>NUCLEOTIDE SEQUENCE [LARGE SCALE GENOMIC DNA]</scope>
</reference>
<dbReference type="InterPro" id="IPR001179">
    <property type="entry name" value="PPIase_FKBP_dom"/>
</dbReference>